<dbReference type="GO" id="GO:0003998">
    <property type="term" value="F:acylphosphatase activity"/>
    <property type="evidence" value="ECO:0007669"/>
    <property type="project" value="UniProtKB-EC"/>
</dbReference>
<dbReference type="InterPro" id="IPR017968">
    <property type="entry name" value="Acylphosphatase_CS"/>
</dbReference>
<dbReference type="InterPro" id="IPR020456">
    <property type="entry name" value="Acylphosphatase"/>
</dbReference>
<dbReference type="EnsemblMetazoa" id="GAUT031331-RA">
    <property type="protein sequence ID" value="GAUT031331-PA"/>
    <property type="gene ID" value="GAUT031331"/>
</dbReference>
<dbReference type="SUPFAM" id="SSF54975">
    <property type="entry name" value="Acylphosphatase/BLUF domain-like"/>
    <property type="match status" value="1"/>
</dbReference>
<reference evidence="8" key="1">
    <citation type="submission" date="2020-05" db="UniProtKB">
        <authorList>
            <consortium name="EnsemblMetazoa"/>
        </authorList>
    </citation>
    <scope>IDENTIFICATION</scope>
    <source>
        <strain evidence="8">TTRI</strain>
    </source>
</reference>
<dbReference type="EC" id="3.6.1.7" evidence="2 5"/>
<evidence type="ECO:0000256" key="6">
    <source>
        <dbReference type="RuleBase" id="RU004168"/>
    </source>
</evidence>
<dbReference type="Pfam" id="PF00708">
    <property type="entry name" value="Acylphosphatase"/>
    <property type="match status" value="1"/>
</dbReference>
<keyword evidence="9" id="KW-1185">Reference proteome</keyword>
<keyword evidence="3 5" id="KW-0378">Hydrolase</keyword>
<proteinExistence type="inferred from homology"/>
<dbReference type="PANTHER" id="PTHR10029:SF3">
    <property type="entry name" value="ACYLPHOSPHATASE-RELATED"/>
    <property type="match status" value="1"/>
</dbReference>
<dbReference type="VEuPathDB" id="VectorBase:GAUT031331"/>
<dbReference type="AlphaFoldDB" id="A0A1A9VAU1"/>
<feature type="domain" description="Acylphosphatase-like" evidence="7">
    <location>
        <begin position="8"/>
        <end position="98"/>
    </location>
</feature>
<evidence type="ECO:0000256" key="1">
    <source>
        <dbReference type="ARBA" id="ARBA00005614"/>
    </source>
</evidence>
<evidence type="ECO:0000256" key="4">
    <source>
        <dbReference type="ARBA" id="ARBA00047645"/>
    </source>
</evidence>
<dbReference type="PROSITE" id="PS00151">
    <property type="entry name" value="ACYLPHOSPHATASE_2"/>
    <property type="match status" value="1"/>
</dbReference>
<dbReference type="Gene3D" id="3.30.70.100">
    <property type="match status" value="1"/>
</dbReference>
<accession>A0A1A9VAU1</accession>
<evidence type="ECO:0000256" key="5">
    <source>
        <dbReference type="PROSITE-ProRule" id="PRU00520"/>
    </source>
</evidence>
<dbReference type="STRING" id="7395.A0A1A9VAU1"/>
<dbReference type="PANTHER" id="PTHR10029">
    <property type="entry name" value="ACYLPHOSPHATASE"/>
    <property type="match status" value="1"/>
</dbReference>
<evidence type="ECO:0000259" key="7">
    <source>
        <dbReference type="PROSITE" id="PS51160"/>
    </source>
</evidence>
<dbReference type="PROSITE" id="PS51160">
    <property type="entry name" value="ACYLPHOSPHATASE_3"/>
    <property type="match status" value="1"/>
</dbReference>
<dbReference type="PRINTS" id="PR00112">
    <property type="entry name" value="ACYLPHPHTASE"/>
</dbReference>
<organism evidence="8 9">
    <name type="scientific">Glossina austeni</name>
    <name type="common">Savannah tsetse fly</name>
    <dbReference type="NCBI Taxonomy" id="7395"/>
    <lineage>
        <taxon>Eukaryota</taxon>
        <taxon>Metazoa</taxon>
        <taxon>Ecdysozoa</taxon>
        <taxon>Arthropoda</taxon>
        <taxon>Hexapoda</taxon>
        <taxon>Insecta</taxon>
        <taxon>Pterygota</taxon>
        <taxon>Neoptera</taxon>
        <taxon>Endopterygota</taxon>
        <taxon>Diptera</taxon>
        <taxon>Brachycera</taxon>
        <taxon>Muscomorpha</taxon>
        <taxon>Hippoboscoidea</taxon>
        <taxon>Glossinidae</taxon>
        <taxon>Glossina</taxon>
    </lineage>
</organism>
<dbReference type="InterPro" id="IPR001792">
    <property type="entry name" value="Acylphosphatase-like_dom"/>
</dbReference>
<feature type="active site" evidence="5">
    <location>
        <position position="41"/>
    </location>
</feature>
<comment type="catalytic activity">
    <reaction evidence="4 5">
        <text>an acyl phosphate + H2O = a carboxylate + phosphate + H(+)</text>
        <dbReference type="Rhea" id="RHEA:14965"/>
        <dbReference type="ChEBI" id="CHEBI:15377"/>
        <dbReference type="ChEBI" id="CHEBI:15378"/>
        <dbReference type="ChEBI" id="CHEBI:29067"/>
        <dbReference type="ChEBI" id="CHEBI:43474"/>
        <dbReference type="ChEBI" id="CHEBI:59918"/>
        <dbReference type="EC" id="3.6.1.7"/>
    </reaction>
</comment>
<evidence type="ECO:0000313" key="9">
    <source>
        <dbReference type="Proteomes" id="UP000078200"/>
    </source>
</evidence>
<evidence type="ECO:0000313" key="8">
    <source>
        <dbReference type="EnsemblMetazoa" id="GAUT031331-PA"/>
    </source>
</evidence>
<dbReference type="InterPro" id="IPR036046">
    <property type="entry name" value="Acylphosphatase-like_dom_sf"/>
</dbReference>
<evidence type="ECO:0000256" key="2">
    <source>
        <dbReference type="ARBA" id="ARBA00012150"/>
    </source>
</evidence>
<dbReference type="Proteomes" id="UP000078200">
    <property type="component" value="Unassembled WGS sequence"/>
</dbReference>
<feature type="active site" evidence="5">
    <location>
        <position position="23"/>
    </location>
</feature>
<protein>
    <recommendedName>
        <fullName evidence="2 5">acylphosphatase</fullName>
        <ecNumber evidence="2 5">3.6.1.7</ecNumber>
    </recommendedName>
</protein>
<comment type="similarity">
    <text evidence="1 6">Belongs to the acylphosphatase family.</text>
</comment>
<dbReference type="FunFam" id="3.30.70.100:FF:000011">
    <property type="entry name" value="Acylphosphatase"/>
    <property type="match status" value="1"/>
</dbReference>
<name>A0A1A9VAU1_GLOAU</name>
<evidence type="ECO:0000256" key="3">
    <source>
        <dbReference type="ARBA" id="ARBA00022801"/>
    </source>
</evidence>
<sequence length="132" mass="15141">MGTRQLYACDFEVFGKVQRVFFRKYTANKAKDLGLHGWCKNTSAGTVKGQMEGTQQELNEMKYFLQYKGSPKSRIDGVNFSDMIPTNTYTLKSFEIRQTSEFQLCCTETLNDLLVKRHFSGGRDNTQHTQSS</sequence>